<keyword evidence="6" id="KW-1133">Transmembrane helix</keyword>
<evidence type="ECO:0000256" key="4">
    <source>
        <dbReference type="PIRSR" id="PIRSR601765-1"/>
    </source>
</evidence>
<evidence type="ECO:0000256" key="6">
    <source>
        <dbReference type="SAM" id="Phobius"/>
    </source>
</evidence>
<keyword evidence="2 4" id="KW-0479">Metal-binding</keyword>
<protein>
    <recommendedName>
        <fullName evidence="9">Carbonic anhydrase</fullName>
    </recommendedName>
</protein>
<dbReference type="InterPro" id="IPR001765">
    <property type="entry name" value="Carbonic_anhydrase"/>
</dbReference>
<evidence type="ECO:0000256" key="1">
    <source>
        <dbReference type="ARBA" id="ARBA00006217"/>
    </source>
</evidence>
<evidence type="ECO:0000313" key="8">
    <source>
        <dbReference type="Proteomes" id="UP000310158"/>
    </source>
</evidence>
<dbReference type="AlphaFoldDB" id="A0A4S4LVA8"/>
<keyword evidence="3 4" id="KW-0862">Zinc</keyword>
<evidence type="ECO:0000313" key="7">
    <source>
        <dbReference type="EMBL" id="THH16449.1"/>
    </source>
</evidence>
<dbReference type="GO" id="GO:0008270">
    <property type="term" value="F:zinc ion binding"/>
    <property type="evidence" value="ECO:0007669"/>
    <property type="project" value="InterPro"/>
</dbReference>
<dbReference type="CDD" id="cd03379">
    <property type="entry name" value="beta_CA_cladeD"/>
    <property type="match status" value="1"/>
</dbReference>
<comment type="caution">
    <text evidence="7">The sequence shown here is derived from an EMBL/GenBank/DDBJ whole genome shotgun (WGS) entry which is preliminary data.</text>
</comment>
<dbReference type="Gene3D" id="3.40.1050.10">
    <property type="entry name" value="Carbonic anhydrase"/>
    <property type="match status" value="1"/>
</dbReference>
<dbReference type="SMART" id="SM00947">
    <property type="entry name" value="Pro_CA"/>
    <property type="match status" value="1"/>
</dbReference>
<feature type="region of interest" description="Disordered" evidence="5">
    <location>
        <begin position="340"/>
        <end position="455"/>
    </location>
</feature>
<accession>A0A4S4LVA8</accession>
<evidence type="ECO:0000256" key="5">
    <source>
        <dbReference type="SAM" id="MobiDB-lite"/>
    </source>
</evidence>
<keyword evidence="6" id="KW-0812">Transmembrane</keyword>
<feature type="compositionally biased region" description="Low complexity" evidence="5">
    <location>
        <begin position="366"/>
        <end position="455"/>
    </location>
</feature>
<feature type="transmembrane region" description="Helical" evidence="6">
    <location>
        <begin position="535"/>
        <end position="559"/>
    </location>
</feature>
<proteinExistence type="inferred from homology"/>
<name>A0A4S4LVA8_9AGAM</name>
<gene>
    <name evidence="7" type="ORF">EW146_g4201</name>
</gene>
<sequence length="747" mass="78140">MSAKSAPSVAGSYARYCNINNPTELQSRVWNMPGPEPTSKIAIITCMDGRLDPFRMFGLKVGEAHIIRPGGGRTSDALRSLIASEHVLHTTEIMVVHHTDCEFMRAPNDDKAHEHIDEALLKCNGVSDLSTRHIPIQVIADGDLERSVREDVQFLRTSPYIRNDAGYMILSRAPSEKSLRDPRSIIPAQNLDDVTVAMMLAMYATVLEFHDHQRNRIGFSLHHFRYTDYVRPGLRLVPPAGLDKKGNSSTSWSKTVSLCLEAIPLLSPQVVTSTMRRTPSSAARVLTILSLFFLSSLSFTLVSGGHVNIMEGNSAALAAQKRGVHLISSRKFSFANARRADAASVEPSQPSAQPSATQRSSQDAASSTQVISTSSSSITAGPSSSTSVASSSDAASPSSFSSSSSPTPTSESSSSFSSSSSTSAASSSSAEFSSSTTSSSSASSSSSSPSSSASSSTLSSSSASSSSLASSSAKSTVTASSSAAVKSVSTHDTIATATFVSASRVSAASSASIASASQTSTSGAASTGFFANRSAVAGTFAGVGIAALLVIGGVIFLFVRKRNAARELDDEDFAYFEKPTALSDNGDHTTGLGGGPLGMSATDVAMNPYVDRDVHYANQAPYSRAAPLATADVYNPTDYGIAYPPGTEFPPHAQAYDAHGQVAYGEDPQQYAAYDPYAVDTRERQPSPRSSGFGHPFADPSNAMHAQAAPPVQYPHGASRPAPGEYEPSLDSFYGVNSAGIGAGRAQ</sequence>
<dbReference type="PANTHER" id="PTHR43175">
    <property type="entry name" value="CARBONIC ANHYDRASE"/>
    <property type="match status" value="1"/>
</dbReference>
<feature type="binding site" evidence="4">
    <location>
        <position position="48"/>
    </location>
    <ligand>
        <name>Zn(2+)</name>
        <dbReference type="ChEBI" id="CHEBI:29105"/>
    </ligand>
</feature>
<feature type="binding site" evidence="4">
    <location>
        <position position="101"/>
    </location>
    <ligand>
        <name>Zn(2+)</name>
        <dbReference type="ChEBI" id="CHEBI:29105"/>
    </ligand>
</feature>
<keyword evidence="8" id="KW-1185">Reference proteome</keyword>
<dbReference type="OrthoDB" id="10248475at2759"/>
<dbReference type="Proteomes" id="UP000310158">
    <property type="component" value="Unassembled WGS sequence"/>
</dbReference>
<organism evidence="7 8">
    <name type="scientific">Bondarzewia mesenterica</name>
    <dbReference type="NCBI Taxonomy" id="1095465"/>
    <lineage>
        <taxon>Eukaryota</taxon>
        <taxon>Fungi</taxon>
        <taxon>Dikarya</taxon>
        <taxon>Basidiomycota</taxon>
        <taxon>Agaricomycotina</taxon>
        <taxon>Agaricomycetes</taxon>
        <taxon>Russulales</taxon>
        <taxon>Bondarzewiaceae</taxon>
        <taxon>Bondarzewia</taxon>
    </lineage>
</organism>
<evidence type="ECO:0000256" key="3">
    <source>
        <dbReference type="ARBA" id="ARBA00022833"/>
    </source>
</evidence>
<feature type="binding site" evidence="4">
    <location>
        <position position="98"/>
    </location>
    <ligand>
        <name>Zn(2+)</name>
        <dbReference type="ChEBI" id="CHEBI:29105"/>
    </ligand>
</feature>
<dbReference type="EMBL" id="SGPL01000157">
    <property type="protein sequence ID" value="THH16449.1"/>
    <property type="molecule type" value="Genomic_DNA"/>
</dbReference>
<dbReference type="Pfam" id="PF00484">
    <property type="entry name" value="Pro_CA"/>
    <property type="match status" value="1"/>
</dbReference>
<feature type="binding site" evidence="4">
    <location>
        <position position="46"/>
    </location>
    <ligand>
        <name>Zn(2+)</name>
        <dbReference type="ChEBI" id="CHEBI:29105"/>
    </ligand>
</feature>
<comment type="cofactor">
    <cofactor evidence="4">
        <name>Zn(2+)</name>
        <dbReference type="ChEBI" id="CHEBI:29105"/>
    </cofactor>
    <text evidence="4">Binds 1 zinc ion per subunit.</text>
</comment>
<evidence type="ECO:0000256" key="2">
    <source>
        <dbReference type="ARBA" id="ARBA00022723"/>
    </source>
</evidence>
<evidence type="ECO:0008006" key="9">
    <source>
        <dbReference type="Google" id="ProtNLM"/>
    </source>
</evidence>
<comment type="similarity">
    <text evidence="1">Belongs to the beta-class carbonic anhydrase family.</text>
</comment>
<dbReference type="PANTHER" id="PTHR43175:SF3">
    <property type="entry name" value="CARBON DISULFIDE HYDROLASE"/>
    <property type="match status" value="1"/>
</dbReference>
<feature type="region of interest" description="Disordered" evidence="5">
    <location>
        <begin position="681"/>
        <end position="747"/>
    </location>
</feature>
<dbReference type="SUPFAM" id="SSF53056">
    <property type="entry name" value="beta-carbonic anhydrase, cab"/>
    <property type="match status" value="1"/>
</dbReference>
<keyword evidence="6" id="KW-0472">Membrane</keyword>
<feature type="compositionally biased region" description="Polar residues" evidence="5">
    <location>
        <begin position="346"/>
        <end position="365"/>
    </location>
</feature>
<dbReference type="GO" id="GO:0004089">
    <property type="term" value="F:carbonate dehydratase activity"/>
    <property type="evidence" value="ECO:0007669"/>
    <property type="project" value="InterPro"/>
</dbReference>
<dbReference type="InterPro" id="IPR036874">
    <property type="entry name" value="Carbonic_anhydrase_sf"/>
</dbReference>
<reference evidence="7 8" key="1">
    <citation type="submission" date="2019-02" db="EMBL/GenBank/DDBJ databases">
        <title>Genome sequencing of the rare red list fungi Bondarzewia mesenterica.</title>
        <authorList>
            <person name="Buettner E."/>
            <person name="Kellner H."/>
        </authorList>
    </citation>
    <scope>NUCLEOTIDE SEQUENCE [LARGE SCALE GENOMIC DNA]</scope>
    <source>
        <strain evidence="7 8">DSM 108281</strain>
    </source>
</reference>